<sequence length="38" mass="4680">MWPHLLQTHIQQFKSLQTYDGYMHFHFRNGLVYAMILL</sequence>
<dbReference type="EMBL" id="CTRP01000012">
    <property type="protein sequence ID" value="CQR73003.1"/>
    <property type="molecule type" value="Genomic_DNA"/>
</dbReference>
<reference evidence="2" key="1">
    <citation type="submission" date="2015-03" db="EMBL/GenBank/DDBJ databases">
        <authorList>
            <person name="Nijsse Bart"/>
        </authorList>
    </citation>
    <scope>NUCLEOTIDE SEQUENCE [LARGE SCALE GENOMIC DNA]</scope>
</reference>
<dbReference type="AlphaFoldDB" id="A0A0U1L1G4"/>
<protein>
    <submittedName>
        <fullName evidence="1">Uncharacterized protein</fullName>
    </submittedName>
</protein>
<evidence type="ECO:0000313" key="1">
    <source>
        <dbReference type="EMBL" id="CQR73003.1"/>
    </source>
</evidence>
<evidence type="ECO:0000313" key="2">
    <source>
        <dbReference type="Proteomes" id="UP000049855"/>
    </source>
</evidence>
<gene>
    <name evidence="1" type="ORF">SpAn4DRAFT_2235</name>
</gene>
<name>A0A0U1L1G4_9FIRM</name>
<proteinExistence type="predicted"/>
<organism evidence="1 2">
    <name type="scientific">Sporomusa ovata</name>
    <dbReference type="NCBI Taxonomy" id="2378"/>
    <lineage>
        <taxon>Bacteria</taxon>
        <taxon>Bacillati</taxon>
        <taxon>Bacillota</taxon>
        <taxon>Negativicutes</taxon>
        <taxon>Selenomonadales</taxon>
        <taxon>Sporomusaceae</taxon>
        <taxon>Sporomusa</taxon>
    </lineage>
</organism>
<accession>A0A0U1L1G4</accession>
<keyword evidence="2" id="KW-1185">Reference proteome</keyword>
<dbReference type="Proteomes" id="UP000049855">
    <property type="component" value="Unassembled WGS sequence"/>
</dbReference>